<evidence type="ECO:0000313" key="2">
    <source>
        <dbReference type="Proteomes" id="UP001596395"/>
    </source>
</evidence>
<keyword evidence="2" id="KW-1185">Reference proteome</keyword>
<gene>
    <name evidence="1" type="ORF">ACFQGB_02350</name>
</gene>
<evidence type="ECO:0000313" key="1">
    <source>
        <dbReference type="EMBL" id="MFC6951695.1"/>
    </source>
</evidence>
<dbReference type="Pfam" id="PF23955">
    <property type="entry name" value="DUF7284"/>
    <property type="match status" value="1"/>
</dbReference>
<reference evidence="1 2" key="1">
    <citation type="journal article" date="2019" name="Int. J. Syst. Evol. Microbiol.">
        <title>The Global Catalogue of Microorganisms (GCM) 10K type strain sequencing project: providing services to taxonomists for standard genome sequencing and annotation.</title>
        <authorList>
            <consortium name="The Broad Institute Genomics Platform"/>
            <consortium name="The Broad Institute Genome Sequencing Center for Infectious Disease"/>
            <person name="Wu L."/>
            <person name="Ma J."/>
        </authorList>
    </citation>
    <scope>NUCLEOTIDE SEQUENCE [LARGE SCALE GENOMIC DNA]</scope>
    <source>
        <strain evidence="1 2">GX26</strain>
    </source>
</reference>
<dbReference type="RefSeq" id="WP_336348713.1">
    <property type="nucleotide sequence ID" value="NZ_JAZAQL010000001.1"/>
</dbReference>
<dbReference type="AlphaFoldDB" id="A0ABD5VBX7"/>
<proteinExistence type="predicted"/>
<dbReference type="InterPro" id="IPR055708">
    <property type="entry name" value="DUF7284"/>
</dbReference>
<comment type="caution">
    <text evidence="1">The sequence shown here is derived from an EMBL/GenBank/DDBJ whole genome shotgun (WGS) entry which is preliminary data.</text>
</comment>
<accession>A0ABD5VBX7</accession>
<name>A0ABD5VBX7_9EURY</name>
<dbReference type="EMBL" id="JBHSXN010000001">
    <property type="protein sequence ID" value="MFC6951695.1"/>
    <property type="molecule type" value="Genomic_DNA"/>
</dbReference>
<dbReference type="Proteomes" id="UP001596395">
    <property type="component" value="Unassembled WGS sequence"/>
</dbReference>
<sequence length="295" mass="30031">MSSTDSESSGDRPRARSDRASSTTLDVVCCLLLVSAAVGVLAAASPPPEAHDARTADRATTLLSTTTTTVDAPGDRRTHGTLAALLARAAVADFGVPGSGSVDTSGSPDAGNRFRAGVANRTRTTFAGLDAVVNVTASYAPLPGSEASGEATVGPAVPRDVDVSVARIRVPVGSGPNPGEVRGAAAEDGVQGVARTVADATVPTVLAPSRTRWALRDPATRSAVVSRYRTLGGALDVEPTGALAGGRVQRANALLSRSLADRYVAAVRSEYETPEEAAAAARPRVVVLTVRTWSP</sequence>
<organism evidence="1 2">
    <name type="scientific">Halorubellus litoreus</name>
    <dbReference type="NCBI Taxonomy" id="755308"/>
    <lineage>
        <taxon>Archaea</taxon>
        <taxon>Methanobacteriati</taxon>
        <taxon>Methanobacteriota</taxon>
        <taxon>Stenosarchaea group</taxon>
        <taxon>Halobacteria</taxon>
        <taxon>Halobacteriales</taxon>
        <taxon>Halorubellaceae</taxon>
        <taxon>Halorubellus</taxon>
    </lineage>
</organism>
<protein>
    <submittedName>
        <fullName evidence="1">Uncharacterized protein</fullName>
    </submittedName>
</protein>